<evidence type="ECO:0000313" key="2">
    <source>
        <dbReference type="Proteomes" id="UP001208689"/>
    </source>
</evidence>
<dbReference type="Proteomes" id="UP001208689">
    <property type="component" value="Chromosome"/>
</dbReference>
<gene>
    <name evidence="1" type="ORF">NEF87_000582</name>
</gene>
<protein>
    <submittedName>
        <fullName evidence="1">Uncharacterized protein</fullName>
    </submittedName>
</protein>
<proteinExistence type="predicted"/>
<dbReference type="EMBL" id="CP104013">
    <property type="protein sequence ID" value="UYP44297.1"/>
    <property type="molecule type" value="Genomic_DNA"/>
</dbReference>
<organism evidence="1 2">
    <name type="scientific">Candidatus Lokiarchaeum ossiferum</name>
    <dbReference type="NCBI Taxonomy" id="2951803"/>
    <lineage>
        <taxon>Archaea</taxon>
        <taxon>Promethearchaeati</taxon>
        <taxon>Promethearchaeota</taxon>
        <taxon>Promethearchaeia</taxon>
        <taxon>Promethearchaeales</taxon>
        <taxon>Promethearchaeaceae</taxon>
        <taxon>Candidatus Lokiarchaeum</taxon>
    </lineage>
</organism>
<name>A0ABY6HLC2_9ARCH</name>
<keyword evidence="2" id="KW-1185">Reference proteome</keyword>
<reference evidence="1" key="1">
    <citation type="submission" date="2022-09" db="EMBL/GenBank/DDBJ databases">
        <title>Actin cytoskeleton and complex cell architecture in an #Asgard archaeon.</title>
        <authorList>
            <person name="Ponce Toledo R.I."/>
            <person name="Schleper C."/>
            <person name="Rodrigues Oliveira T."/>
            <person name="Wollweber F."/>
            <person name="Xu J."/>
            <person name="Rittmann S."/>
            <person name="Klingl A."/>
            <person name="Pilhofer M."/>
        </authorList>
    </citation>
    <scope>NUCLEOTIDE SEQUENCE</scope>
    <source>
        <strain evidence="1">B-35</strain>
    </source>
</reference>
<evidence type="ECO:0000313" key="1">
    <source>
        <dbReference type="EMBL" id="UYP44297.1"/>
    </source>
</evidence>
<accession>A0ABY6HLC2</accession>
<sequence length="105" mass="12382">MKRMKIFGCFGVSREEIIVGYFLFRVNFRIILEYLDNSNNSRTLKEICFNNEQIPTSTIRYCLQNLVKVNLLQVQLINEQKVYSILDKYSTLVRKSLSLFGSWTS</sequence>